<dbReference type="InterPro" id="IPR001142">
    <property type="entry name" value="DUP/COS"/>
</dbReference>
<dbReference type="Pfam" id="PF00674">
    <property type="entry name" value="DUP"/>
    <property type="match status" value="1"/>
</dbReference>
<accession>E9P8J3</accession>
<sequence length="241" mass="28004">MQAPSENTDVKLDTSNEPSAHLIEENVALPEEIFHSYLSYILYEMVHCIPIVIIFLLNVCLVLLFLFFHDGPGTILFYVFSLFCSLPMLVASVGEFIMKPIRNQDFKINLLVEVIKRKPAVKWKEWRTITYNMNQYLFDHRLWNTPYCFYDDEDCHHYFLRLIEGKTFKKQGDSPTSNVTDAQSNEATTSPPIGATESFTFHSGPNYQKYLSKAAEIEQQSQDNYWQGRHPDIDALLKKTE</sequence>
<feature type="region of interest" description="Disordered" evidence="1">
    <location>
        <begin position="170"/>
        <end position="195"/>
    </location>
</feature>
<gene>
    <name evidence="3" type="primary">DUPX</name>
</gene>
<reference evidence="3" key="2">
    <citation type="submission" date="2004-03" db="EMBL/GenBank/DDBJ databases">
        <title>Paleogenomics or searches for remnant duplicated copies of the yeas t DUP240 gene family in intergenic areas.</title>
        <authorList>
            <person name="Wirth B."/>
        </authorList>
    </citation>
    <scope>NUCLEOTIDE SEQUENCE</scope>
    <source>
        <strain evidence="3">CLIB410</strain>
    </source>
</reference>
<dbReference type="VEuPathDB" id="FungiDB:YGL053W"/>
<feature type="transmembrane region" description="Helical" evidence="2">
    <location>
        <begin position="48"/>
        <end position="69"/>
    </location>
</feature>
<proteinExistence type="predicted"/>
<evidence type="ECO:0000256" key="2">
    <source>
        <dbReference type="SAM" id="Phobius"/>
    </source>
</evidence>
<protein>
    <submittedName>
        <fullName evidence="3">Uncharacterized protein DUPX</fullName>
    </submittedName>
</protein>
<keyword evidence="2" id="KW-1133">Transmembrane helix</keyword>
<feature type="compositionally biased region" description="Polar residues" evidence="1">
    <location>
        <begin position="173"/>
        <end position="195"/>
    </location>
</feature>
<dbReference type="EMBL" id="AJ586496">
    <property type="protein sequence ID" value="CAE52431.1"/>
    <property type="molecule type" value="Genomic_DNA"/>
</dbReference>
<organism evidence="3">
    <name type="scientific">Saccharomyces cerevisiae</name>
    <name type="common">Baker's yeast</name>
    <dbReference type="NCBI Taxonomy" id="4932"/>
    <lineage>
        <taxon>Eukaryota</taxon>
        <taxon>Fungi</taxon>
        <taxon>Dikarya</taxon>
        <taxon>Ascomycota</taxon>
        <taxon>Saccharomycotina</taxon>
        <taxon>Saccharomycetes</taxon>
        <taxon>Saccharomycetales</taxon>
        <taxon>Saccharomycetaceae</taxon>
        <taxon>Saccharomyces</taxon>
    </lineage>
</organism>
<reference evidence="3" key="1">
    <citation type="journal article" date="2004" name="Genetics">
        <title>Expansion and contraction of the DUP240 multigene family in Saccharomyces cerevisiae populations.</title>
        <authorList>
            <person name="Leh-Louis V."/>
            <person name="Wirth B."/>
            <person name="Potier S."/>
            <person name="Souciet J.L."/>
            <person name="Despons L."/>
        </authorList>
    </citation>
    <scope>NUCLEOTIDE SEQUENCE</scope>
    <source>
        <strain evidence="3">CLIB410</strain>
    </source>
</reference>
<keyword evidence="2" id="KW-0812">Transmembrane</keyword>
<keyword evidence="2" id="KW-0472">Membrane</keyword>
<evidence type="ECO:0000256" key="1">
    <source>
        <dbReference type="SAM" id="MobiDB-lite"/>
    </source>
</evidence>
<feature type="transmembrane region" description="Helical" evidence="2">
    <location>
        <begin position="75"/>
        <end position="98"/>
    </location>
</feature>
<evidence type="ECO:0000313" key="3">
    <source>
        <dbReference type="EMBL" id="CAE52431.1"/>
    </source>
</evidence>
<dbReference type="AlphaFoldDB" id="E9P8J3"/>
<name>E9P8J3_YEASX</name>